<dbReference type="GO" id="GO:0016740">
    <property type="term" value="F:transferase activity"/>
    <property type="evidence" value="ECO:0007669"/>
    <property type="project" value="UniProtKB-KW"/>
</dbReference>
<dbReference type="SUPFAM" id="SSF52833">
    <property type="entry name" value="Thioredoxin-like"/>
    <property type="match status" value="1"/>
</dbReference>
<organism evidence="5 6">
    <name type="scientific">Parvularcula marina</name>
    <dbReference type="NCBI Taxonomy" id="2292771"/>
    <lineage>
        <taxon>Bacteria</taxon>
        <taxon>Pseudomonadati</taxon>
        <taxon>Pseudomonadota</taxon>
        <taxon>Alphaproteobacteria</taxon>
        <taxon>Parvularculales</taxon>
        <taxon>Parvularculaceae</taxon>
        <taxon>Parvularcula</taxon>
    </lineage>
</organism>
<dbReference type="SFLD" id="SFLDS00019">
    <property type="entry name" value="Glutathione_Transferase_(cytos"/>
    <property type="match status" value="1"/>
</dbReference>
<dbReference type="PANTHER" id="PTHR44051:SF19">
    <property type="entry name" value="DISULFIDE-BOND OXIDOREDUCTASE YFCG"/>
    <property type="match status" value="1"/>
</dbReference>
<dbReference type="OrthoDB" id="9810080at2"/>
<evidence type="ECO:0000259" key="3">
    <source>
        <dbReference type="PROSITE" id="PS50404"/>
    </source>
</evidence>
<dbReference type="SFLD" id="SFLDG00358">
    <property type="entry name" value="Main_(cytGST)"/>
    <property type="match status" value="1"/>
</dbReference>
<feature type="domain" description="GST C-terminal" evidence="4">
    <location>
        <begin position="85"/>
        <end position="206"/>
    </location>
</feature>
<reference evidence="5 6" key="1">
    <citation type="submission" date="2018-08" db="EMBL/GenBank/DDBJ databases">
        <title>Parvularcula sp. SM1705, isolated from surface water of the South Sea China.</title>
        <authorList>
            <person name="Sun L."/>
        </authorList>
    </citation>
    <scope>NUCLEOTIDE SEQUENCE [LARGE SCALE GENOMIC DNA]</scope>
    <source>
        <strain evidence="5 6">SM1705</strain>
    </source>
</reference>
<dbReference type="InterPro" id="IPR040079">
    <property type="entry name" value="Glutathione_S-Trfase"/>
</dbReference>
<feature type="domain" description="GST N-terminal" evidence="3">
    <location>
        <begin position="1"/>
        <end position="81"/>
    </location>
</feature>
<dbReference type="Gene3D" id="3.40.30.10">
    <property type="entry name" value="Glutaredoxin"/>
    <property type="match status" value="1"/>
</dbReference>
<dbReference type="InParanoid" id="A0A371RKV7"/>
<dbReference type="SFLD" id="SFLDG01150">
    <property type="entry name" value="Main.1:_Beta-like"/>
    <property type="match status" value="1"/>
</dbReference>
<dbReference type="RefSeq" id="WP_116392731.1">
    <property type="nucleotide sequence ID" value="NZ_QUQO01000001.1"/>
</dbReference>
<proteinExistence type="inferred from homology"/>
<evidence type="ECO:0000256" key="2">
    <source>
        <dbReference type="ARBA" id="ARBA00022679"/>
    </source>
</evidence>
<dbReference type="AlphaFoldDB" id="A0A371RKV7"/>
<keyword evidence="2 5" id="KW-0808">Transferase</keyword>
<name>A0A371RKV7_9PROT</name>
<dbReference type="FunFam" id="3.40.30.10:FF:000039">
    <property type="entry name" value="Glutathione S-transferase domain"/>
    <property type="match status" value="1"/>
</dbReference>
<dbReference type="InterPro" id="IPR036249">
    <property type="entry name" value="Thioredoxin-like_sf"/>
</dbReference>
<evidence type="ECO:0000313" key="5">
    <source>
        <dbReference type="EMBL" id="RFB06098.1"/>
    </source>
</evidence>
<dbReference type="EMBL" id="QUQO01000001">
    <property type="protein sequence ID" value="RFB06098.1"/>
    <property type="molecule type" value="Genomic_DNA"/>
</dbReference>
<dbReference type="InterPro" id="IPR010987">
    <property type="entry name" value="Glutathione-S-Trfase_C-like"/>
</dbReference>
<dbReference type="PROSITE" id="PS50404">
    <property type="entry name" value="GST_NTER"/>
    <property type="match status" value="1"/>
</dbReference>
<dbReference type="Proteomes" id="UP000264589">
    <property type="component" value="Unassembled WGS sequence"/>
</dbReference>
<gene>
    <name evidence="5" type="ORF">DX908_12980</name>
</gene>
<dbReference type="InterPro" id="IPR036282">
    <property type="entry name" value="Glutathione-S-Trfase_C_sf"/>
</dbReference>
<comment type="caution">
    <text evidence="5">The sequence shown here is derived from an EMBL/GenBank/DDBJ whole genome shotgun (WGS) entry which is preliminary data.</text>
</comment>
<accession>A0A371RKV7</accession>
<dbReference type="SUPFAM" id="SSF47616">
    <property type="entry name" value="GST C-terminal domain-like"/>
    <property type="match status" value="1"/>
</dbReference>
<dbReference type="Gene3D" id="1.20.1050.10">
    <property type="match status" value="1"/>
</dbReference>
<keyword evidence="6" id="KW-1185">Reference proteome</keyword>
<dbReference type="FunCoup" id="A0A371RKV7">
    <property type="interactions" value="109"/>
</dbReference>
<evidence type="ECO:0000259" key="4">
    <source>
        <dbReference type="PROSITE" id="PS50405"/>
    </source>
</evidence>
<dbReference type="PROSITE" id="PS50405">
    <property type="entry name" value="GST_CTER"/>
    <property type="match status" value="1"/>
</dbReference>
<evidence type="ECO:0000313" key="6">
    <source>
        <dbReference type="Proteomes" id="UP000264589"/>
    </source>
</evidence>
<dbReference type="Pfam" id="PF13409">
    <property type="entry name" value="GST_N_2"/>
    <property type="match status" value="1"/>
</dbReference>
<dbReference type="PANTHER" id="PTHR44051">
    <property type="entry name" value="GLUTATHIONE S-TRANSFERASE-RELATED"/>
    <property type="match status" value="1"/>
</dbReference>
<protein>
    <submittedName>
        <fullName evidence="5">Glutathione S-transferase family protein</fullName>
    </submittedName>
</protein>
<dbReference type="CDD" id="cd03047">
    <property type="entry name" value="GST_N_2"/>
    <property type="match status" value="1"/>
</dbReference>
<dbReference type="InterPro" id="IPR004045">
    <property type="entry name" value="Glutathione_S-Trfase_N"/>
</dbReference>
<sequence>MLKILGKAESINVAKVLWACDEMGIEFERVDWGMPYRDPKAAEYLALNPNATVPVIDDDGFVLWESNSIIRYLANRQASDLYPSAPASRAMIDQWIDWQAADLNPAFRYAFGALVRKFPGFTDEGQIEDSRLRWTQKMQIAGAQLEKTGAFIAGPTFTLADIPIGLSVLRWQRTPIDKPDFPALDAYLERLGERRWFNERVASDLP</sequence>
<comment type="similarity">
    <text evidence="1">Belongs to the GST superfamily.</text>
</comment>
<evidence type="ECO:0000256" key="1">
    <source>
        <dbReference type="ARBA" id="ARBA00007409"/>
    </source>
</evidence>